<dbReference type="RefSeq" id="WP_218315642.1">
    <property type="nucleotide sequence ID" value="NZ_JAGSPB010000001.1"/>
</dbReference>
<proteinExistence type="predicted"/>
<keyword evidence="2" id="KW-1185">Reference proteome</keyword>
<sequence length="181" mass="19979">MANRSKSIAVFATNSDWLKVFEDVQHKMPTKVVLAGRQDGPLQIFEDLEEIQGFGSAKSGAEVTESSYLWLKKKQRPKTRLVEQRKGDAVEIIDQLSVPNSVTVCFGGIFSERTLISGSVGTASAAMEALDLYALIKKKIRANFAIVNSNYVGPTASKLLNDGWRLTADDRAPQEYDLKPQ</sequence>
<accession>A0ABS6SJU8</accession>
<gene>
    <name evidence="1" type="ORF">KCG45_03070</name>
</gene>
<dbReference type="EMBL" id="JAGSPB010000001">
    <property type="protein sequence ID" value="MBV7265146.1"/>
    <property type="molecule type" value="Genomic_DNA"/>
</dbReference>
<name>A0ABS6SJU8_9SPHN</name>
<organism evidence="1 2">
    <name type="scientific">Erythrobacter ani</name>
    <dbReference type="NCBI Taxonomy" id="2827235"/>
    <lineage>
        <taxon>Bacteria</taxon>
        <taxon>Pseudomonadati</taxon>
        <taxon>Pseudomonadota</taxon>
        <taxon>Alphaproteobacteria</taxon>
        <taxon>Sphingomonadales</taxon>
        <taxon>Erythrobacteraceae</taxon>
        <taxon>Erythrobacter/Porphyrobacter group</taxon>
        <taxon>Erythrobacter</taxon>
    </lineage>
</organism>
<reference evidence="1 2" key="1">
    <citation type="submission" date="2021-04" db="EMBL/GenBank/DDBJ databases">
        <authorList>
            <person name="Pira H."/>
            <person name="Risdian C."/>
            <person name="Wink J."/>
        </authorList>
    </citation>
    <scope>NUCLEOTIDE SEQUENCE [LARGE SCALE GENOMIC DNA]</scope>
    <source>
        <strain evidence="1 2">WH131</strain>
    </source>
</reference>
<comment type="caution">
    <text evidence="1">The sequence shown here is derived from an EMBL/GenBank/DDBJ whole genome shotgun (WGS) entry which is preliminary data.</text>
</comment>
<dbReference type="Proteomes" id="UP000699975">
    <property type="component" value="Unassembled WGS sequence"/>
</dbReference>
<protein>
    <submittedName>
        <fullName evidence="1">Uncharacterized protein</fullName>
    </submittedName>
</protein>
<evidence type="ECO:0000313" key="2">
    <source>
        <dbReference type="Proteomes" id="UP000699975"/>
    </source>
</evidence>
<evidence type="ECO:0000313" key="1">
    <source>
        <dbReference type="EMBL" id="MBV7265146.1"/>
    </source>
</evidence>